<dbReference type="GO" id="GO:0005737">
    <property type="term" value="C:cytoplasm"/>
    <property type="evidence" value="ECO:0007669"/>
    <property type="project" value="TreeGrafter"/>
</dbReference>
<dbReference type="EC" id="2.6.1.52" evidence="4"/>
<evidence type="ECO:0000256" key="4">
    <source>
        <dbReference type="ARBA" id="ARBA00013030"/>
    </source>
</evidence>
<keyword evidence="5" id="KW-0032">Aminotransferase</keyword>
<evidence type="ECO:0000313" key="16">
    <source>
        <dbReference type="Proteomes" id="UP000663870"/>
    </source>
</evidence>
<dbReference type="FunFam" id="3.40.640.10:FF:000010">
    <property type="entry name" value="Phosphoserine aminotransferase"/>
    <property type="match status" value="1"/>
</dbReference>
<evidence type="ECO:0000256" key="9">
    <source>
        <dbReference type="ARBA" id="ARBA00023299"/>
    </source>
</evidence>
<evidence type="ECO:0000313" key="14">
    <source>
        <dbReference type="EMBL" id="CAF1078672.1"/>
    </source>
</evidence>
<dbReference type="GO" id="GO:0004648">
    <property type="term" value="F:O-phospho-L-serine:2-oxoglutarate aminotransferase activity"/>
    <property type="evidence" value="ECO:0007669"/>
    <property type="project" value="UniProtKB-EC"/>
</dbReference>
<dbReference type="Proteomes" id="UP000663870">
    <property type="component" value="Unassembled WGS sequence"/>
</dbReference>
<comment type="pathway">
    <text evidence="2">Amino-acid biosynthesis; L-serine biosynthesis; L-serine from 3-phospho-D-glycerate: step 2/3.</text>
</comment>
<dbReference type="InterPro" id="IPR022278">
    <property type="entry name" value="Pser_aminoTfrase"/>
</dbReference>
<dbReference type="PANTHER" id="PTHR43247">
    <property type="entry name" value="PHOSPHOSERINE AMINOTRANSFERASE"/>
    <property type="match status" value="1"/>
</dbReference>
<proteinExistence type="inferred from homology"/>
<evidence type="ECO:0000256" key="10">
    <source>
        <dbReference type="ARBA" id="ARBA00047630"/>
    </source>
</evidence>
<keyword evidence="8" id="KW-0663">Pyridoxal phosphate</keyword>
<evidence type="ECO:0000256" key="2">
    <source>
        <dbReference type="ARBA" id="ARBA00005099"/>
    </source>
</evidence>
<dbReference type="FunFam" id="3.90.1150.10:FF:000006">
    <property type="entry name" value="Phosphoserine aminotransferase"/>
    <property type="match status" value="1"/>
</dbReference>
<evidence type="ECO:0000256" key="11">
    <source>
        <dbReference type="ARBA" id="ARBA00049007"/>
    </source>
</evidence>
<comment type="caution">
    <text evidence="13">The sequence shown here is derived from an EMBL/GenBank/DDBJ whole genome shotgun (WGS) entry which is preliminary data.</text>
</comment>
<dbReference type="Gene3D" id="3.90.1150.10">
    <property type="entry name" value="Aspartate Aminotransferase, domain 1"/>
    <property type="match status" value="1"/>
</dbReference>
<evidence type="ECO:0000313" key="13">
    <source>
        <dbReference type="EMBL" id="CAF0968884.1"/>
    </source>
</evidence>
<accession>A0A814EKJ1</accession>
<feature type="domain" description="Aminotransferase class V" evidence="12">
    <location>
        <begin position="17"/>
        <end position="365"/>
    </location>
</feature>
<evidence type="ECO:0000256" key="5">
    <source>
        <dbReference type="ARBA" id="ARBA00022576"/>
    </source>
</evidence>
<dbReference type="SUPFAM" id="SSF53383">
    <property type="entry name" value="PLP-dependent transferases"/>
    <property type="match status" value="1"/>
</dbReference>
<dbReference type="UniPathway" id="UPA00135">
    <property type="reaction ID" value="UER00197"/>
</dbReference>
<dbReference type="EMBL" id="CAJNOL010000468">
    <property type="protein sequence ID" value="CAF1078672.1"/>
    <property type="molecule type" value="Genomic_DNA"/>
</dbReference>
<gene>
    <name evidence="14" type="ORF">JXQ802_LOCUS18069</name>
    <name evidence="13" type="ORF">PYM288_LOCUS13005</name>
</gene>
<dbReference type="PANTHER" id="PTHR43247:SF1">
    <property type="entry name" value="PHOSPHOSERINE AMINOTRANSFERASE"/>
    <property type="match status" value="1"/>
</dbReference>
<protein>
    <recommendedName>
        <fullName evidence="4">phosphoserine transaminase</fullName>
        <ecNumber evidence="4">2.6.1.52</ecNumber>
    </recommendedName>
</protein>
<dbReference type="InterPro" id="IPR000192">
    <property type="entry name" value="Aminotrans_V_dom"/>
</dbReference>
<dbReference type="NCBIfam" id="NF003764">
    <property type="entry name" value="PRK05355.1"/>
    <property type="match status" value="1"/>
</dbReference>
<comment type="catalytic activity">
    <reaction evidence="10">
        <text>4-(phosphooxy)-L-threonine + 2-oxoglutarate = (R)-3-hydroxy-2-oxo-4-phosphooxybutanoate + L-glutamate</text>
        <dbReference type="Rhea" id="RHEA:16573"/>
        <dbReference type="ChEBI" id="CHEBI:16810"/>
        <dbReference type="ChEBI" id="CHEBI:29985"/>
        <dbReference type="ChEBI" id="CHEBI:58452"/>
        <dbReference type="ChEBI" id="CHEBI:58538"/>
        <dbReference type="EC" id="2.6.1.52"/>
    </reaction>
</comment>
<dbReference type="UniPathway" id="UPA00244">
    <property type="reaction ID" value="UER00311"/>
</dbReference>
<dbReference type="InterPro" id="IPR015424">
    <property type="entry name" value="PyrdxlP-dep_Trfase"/>
</dbReference>
<dbReference type="Pfam" id="PF00266">
    <property type="entry name" value="Aminotran_5"/>
    <property type="match status" value="1"/>
</dbReference>
<dbReference type="Gene3D" id="3.40.640.10">
    <property type="entry name" value="Type I PLP-dependent aspartate aminotransferase-like (Major domain)"/>
    <property type="match status" value="1"/>
</dbReference>
<sequence length="381" mass="42961">MTSNNGHTNGHAVRKINFGAGPAQLPLEVLESVQAEFLDFNGTGTNIMELSHRSTAFAKVIEDAEQDIRDILSIPDSYAVLFFQGGATGQFSAVPLHFLNLKPSQTADYLVTGYWSEKAAKEAEKFGKVNWVIPKGSKYQDVPDEDTWKLTEDPSYFYYCSNETIHGIELIDVPAIVPKHVPIICDMSSNFLTRPFDVTKYAVVFSSAQKNFGISGLTLVILRKDLIEKTCNKSIPTILDYKIHIDNGSMYNTPPTFSIYITNKMFNWIKQQGGLKAMNELSHKKSSRIYEIIDQSNGFYINSINKKYRSRTNIPFRIVTNGLPNEKLETLFLKQASQLNMIELKGHRAVGGIRVSLYNGITLEQTNILIDFMRTFQTNNN</sequence>
<dbReference type="Proteomes" id="UP000663854">
    <property type="component" value="Unassembled WGS sequence"/>
</dbReference>
<comment type="catalytic activity">
    <reaction evidence="11">
        <text>O-phospho-L-serine + 2-oxoglutarate = 3-phosphooxypyruvate + L-glutamate</text>
        <dbReference type="Rhea" id="RHEA:14329"/>
        <dbReference type="ChEBI" id="CHEBI:16810"/>
        <dbReference type="ChEBI" id="CHEBI:18110"/>
        <dbReference type="ChEBI" id="CHEBI:29985"/>
        <dbReference type="ChEBI" id="CHEBI:57524"/>
        <dbReference type="EC" id="2.6.1.52"/>
    </reaction>
</comment>
<dbReference type="NCBIfam" id="TIGR01364">
    <property type="entry name" value="serC_1"/>
    <property type="match status" value="1"/>
</dbReference>
<name>A0A814EKJ1_9BILA</name>
<dbReference type="InterPro" id="IPR015422">
    <property type="entry name" value="PyrdxlP-dep_Trfase_small"/>
</dbReference>
<dbReference type="HAMAP" id="MF_00160">
    <property type="entry name" value="SerC_aminotrans_5"/>
    <property type="match status" value="1"/>
</dbReference>
<reference evidence="13" key="1">
    <citation type="submission" date="2021-02" db="EMBL/GenBank/DDBJ databases">
        <authorList>
            <person name="Nowell W R."/>
        </authorList>
    </citation>
    <scope>NUCLEOTIDE SEQUENCE</scope>
</reference>
<evidence type="ECO:0000313" key="15">
    <source>
        <dbReference type="Proteomes" id="UP000663854"/>
    </source>
</evidence>
<dbReference type="AlphaFoldDB" id="A0A814EKJ1"/>
<dbReference type="PIRSF" id="PIRSF000525">
    <property type="entry name" value="SerC"/>
    <property type="match status" value="1"/>
</dbReference>
<evidence type="ECO:0000256" key="3">
    <source>
        <dbReference type="ARBA" id="ARBA00006904"/>
    </source>
</evidence>
<keyword evidence="7" id="KW-0808">Transferase</keyword>
<dbReference type="EMBL" id="CAJNOH010000252">
    <property type="protein sequence ID" value="CAF0968884.1"/>
    <property type="molecule type" value="Genomic_DNA"/>
</dbReference>
<evidence type="ECO:0000256" key="1">
    <source>
        <dbReference type="ARBA" id="ARBA00001933"/>
    </source>
</evidence>
<evidence type="ECO:0000256" key="8">
    <source>
        <dbReference type="ARBA" id="ARBA00022898"/>
    </source>
</evidence>
<comment type="cofactor">
    <cofactor evidence="1">
        <name>pyridoxal 5'-phosphate</name>
        <dbReference type="ChEBI" id="CHEBI:597326"/>
    </cofactor>
</comment>
<keyword evidence="9" id="KW-0718">Serine biosynthesis</keyword>
<evidence type="ECO:0000256" key="6">
    <source>
        <dbReference type="ARBA" id="ARBA00022605"/>
    </source>
</evidence>
<dbReference type="GO" id="GO:0006564">
    <property type="term" value="P:L-serine biosynthetic process"/>
    <property type="evidence" value="ECO:0007669"/>
    <property type="project" value="UniProtKB-KW"/>
</dbReference>
<evidence type="ECO:0000256" key="7">
    <source>
        <dbReference type="ARBA" id="ARBA00022679"/>
    </source>
</evidence>
<keyword evidence="6" id="KW-0028">Amino-acid biosynthesis</keyword>
<dbReference type="GO" id="GO:0030170">
    <property type="term" value="F:pyridoxal phosphate binding"/>
    <property type="evidence" value="ECO:0007669"/>
    <property type="project" value="TreeGrafter"/>
</dbReference>
<evidence type="ECO:0000259" key="12">
    <source>
        <dbReference type="Pfam" id="PF00266"/>
    </source>
</evidence>
<keyword evidence="16" id="KW-1185">Reference proteome</keyword>
<dbReference type="InterPro" id="IPR015421">
    <property type="entry name" value="PyrdxlP-dep_Trfase_major"/>
</dbReference>
<organism evidence="13 15">
    <name type="scientific">Rotaria sordida</name>
    <dbReference type="NCBI Taxonomy" id="392033"/>
    <lineage>
        <taxon>Eukaryota</taxon>
        <taxon>Metazoa</taxon>
        <taxon>Spiralia</taxon>
        <taxon>Gnathifera</taxon>
        <taxon>Rotifera</taxon>
        <taxon>Eurotatoria</taxon>
        <taxon>Bdelloidea</taxon>
        <taxon>Philodinida</taxon>
        <taxon>Philodinidae</taxon>
        <taxon>Rotaria</taxon>
    </lineage>
</organism>
<comment type="similarity">
    <text evidence="3">Belongs to the class-V pyridoxal-phosphate-dependent aminotransferase family. SerC subfamily.</text>
</comment>